<reference evidence="1 2" key="1">
    <citation type="submission" date="2020-08" db="EMBL/GenBank/DDBJ databases">
        <title>Genomic Encyclopedia of Type Strains, Phase IV (KMG-IV): sequencing the most valuable type-strain genomes for metagenomic binning, comparative biology and taxonomic classification.</title>
        <authorList>
            <person name="Goeker M."/>
        </authorList>
    </citation>
    <scope>NUCLEOTIDE SEQUENCE [LARGE SCALE GENOMIC DNA]</scope>
    <source>
        <strain evidence="1 2">DSM 27939</strain>
    </source>
</reference>
<organism evidence="1 2">
    <name type="scientific">Deinococcus humi</name>
    <dbReference type="NCBI Taxonomy" id="662880"/>
    <lineage>
        <taxon>Bacteria</taxon>
        <taxon>Thermotogati</taxon>
        <taxon>Deinococcota</taxon>
        <taxon>Deinococci</taxon>
        <taxon>Deinococcales</taxon>
        <taxon>Deinococcaceae</taxon>
        <taxon>Deinococcus</taxon>
    </lineage>
</organism>
<gene>
    <name evidence="1" type="ORF">HNQ08_005406</name>
</gene>
<protein>
    <submittedName>
        <fullName evidence="1">Uncharacterized protein</fullName>
    </submittedName>
</protein>
<keyword evidence="2" id="KW-1185">Reference proteome</keyword>
<dbReference type="EMBL" id="JACHFL010000034">
    <property type="protein sequence ID" value="MBB5366277.1"/>
    <property type="molecule type" value="Genomic_DNA"/>
</dbReference>
<comment type="caution">
    <text evidence="1">The sequence shown here is derived from an EMBL/GenBank/DDBJ whole genome shotgun (WGS) entry which is preliminary data.</text>
</comment>
<dbReference type="Proteomes" id="UP000552709">
    <property type="component" value="Unassembled WGS sequence"/>
</dbReference>
<proteinExistence type="predicted"/>
<dbReference type="AlphaFoldDB" id="A0A7W8JZV7"/>
<sequence length="218" mass="24865">MGVEEESHVELQSPDPIADVFHAMQVHEQVMLAVAKYADVKPDQLRRVLFRLADQPDEVWPKDSDEQYAQRFITLAGLPDIFTLIDDWSASIHYDMTEVDALLNGVPPAVMLSVISLPEGEDREDVLIQAWDGGWDAAQTEVAVRAMWDTLDVPAELLTAMDGYKAALSDPALVHGSARYASLRRALFEIELVCREFIQERRRMYWEQRNFEDLEDDT</sequence>
<accession>A0A7W8JZV7</accession>
<name>A0A7W8JZV7_9DEIO</name>
<evidence type="ECO:0000313" key="1">
    <source>
        <dbReference type="EMBL" id="MBB5366277.1"/>
    </source>
</evidence>
<dbReference type="RefSeq" id="WP_184138179.1">
    <property type="nucleotide sequence ID" value="NZ_JACHFL010000034.1"/>
</dbReference>
<evidence type="ECO:0000313" key="2">
    <source>
        <dbReference type="Proteomes" id="UP000552709"/>
    </source>
</evidence>